<dbReference type="GO" id="GO:0043171">
    <property type="term" value="P:peptide catabolic process"/>
    <property type="evidence" value="ECO:0007669"/>
    <property type="project" value="TreeGrafter"/>
</dbReference>
<dbReference type="STRING" id="268474.A0A0V1MBH3"/>
<evidence type="ECO:0000256" key="5">
    <source>
        <dbReference type="ARBA" id="ARBA00022723"/>
    </source>
</evidence>
<evidence type="ECO:0000256" key="7">
    <source>
        <dbReference type="ARBA" id="ARBA00022833"/>
    </source>
</evidence>
<comment type="similarity">
    <text evidence="2">Belongs to the peptidase M1 family.</text>
</comment>
<dbReference type="SUPFAM" id="SSF55486">
    <property type="entry name" value="Metalloproteases ('zincins'), catalytic domain"/>
    <property type="match status" value="1"/>
</dbReference>
<comment type="cofactor">
    <cofactor evidence="1">
        <name>Zn(2+)</name>
        <dbReference type="ChEBI" id="CHEBI:29105"/>
    </cofactor>
</comment>
<dbReference type="SUPFAM" id="SSF63737">
    <property type="entry name" value="Leukotriene A4 hydrolase N-terminal domain"/>
    <property type="match status" value="1"/>
</dbReference>
<dbReference type="InterPro" id="IPR045357">
    <property type="entry name" value="Aminopeptidase_N-like_N"/>
</dbReference>
<comment type="caution">
    <text evidence="12">The sequence shown here is derived from an EMBL/GenBank/DDBJ whole genome shotgun (WGS) entry which is preliminary data.</text>
</comment>
<evidence type="ECO:0000256" key="1">
    <source>
        <dbReference type="ARBA" id="ARBA00001947"/>
    </source>
</evidence>
<keyword evidence="13" id="KW-1185">Reference proteome</keyword>
<sequence length="899" mass="104194">MPIAHNIFQLIWLNFPFLVTRITLEFGDVSLHPLILCATFTLLVQIGAMNTSVLPIEYILKLNLDIKKKVFCGEVIIFVKVLEKTQTLDIYAADLELHEVSFVCEDGVCSCTFSDVDVENEFRSLWFVPPLSPSYASLRLKFSGTMGESQHGVFFIPTVNGPIVAARCESTSARYVFPCFDDVVFKAPITLTLTFSDGNIAFSNMLPFKVTKQEGMKSVLFKTTPAIPTYLLSFVIGKFHLCPKIRSKAKGSIVKVFKPHTDIYNMEFVYQVATKVLNFLSDYLCMSYPYGRCCIVVVPGLEKAVCATSLIMLPEQSVLYSSKYSSLNAKYKVIYSIAYQLCLIWFGNYLTESSWNDLYVNRGIASFLKYLSVKELIGESDIWKHFTAFCQNEVLDTDSSDDAFRRYVGRKAIMVERQWLKMACILRMLYGYIGPENLQRMVQMYISSYSTSLLPHQTLCKVMKSLPVNFDVDHFYRSWFECFGHPIILFDFIGDGYWALSMEQYTFIDTRAAPDWKLDIDDEEPTWCLPTRIITSNSEEVCLNLVICERVMEVSNRNRADLFKLNYQCEGLYRVKYGDRMFEKLCHAIKSNQLLPLDRLDLCRNYLALIRSGYVSFQDFFELLCCFTEEDDYYVMAEVDKGFSFIRDLMERRGRENLERFDNFCAKFWTRYFTKFGWVDDDALSPNDRKLRSLAVLRLGEMGNQEVLEMTSKLFEQYHSTMEFENVELRGTILALTALKDDNCYAKLLDIYNNAKFPDAKQECLYAMGRNSQFRTTAISFALNDEIPLRNFIEFYNGLISTYSGQRFAYISLTNGLLWNKLDKFDMLAHVKLLRIIFSRNTTPHFQEYVRKHILITTRRFPYLLMANSVMLRYRAACRWKTWGKELAGVVEWLANNVP</sequence>
<dbReference type="AlphaFoldDB" id="A0A0V1MBH3"/>
<dbReference type="InterPro" id="IPR001930">
    <property type="entry name" value="Peptidase_M1"/>
</dbReference>
<feature type="domain" description="Peptidase M1 membrane alanine aminopeptidase" evidence="9">
    <location>
        <begin position="270"/>
        <end position="479"/>
    </location>
</feature>
<dbReference type="Pfam" id="PF01433">
    <property type="entry name" value="Peptidase_M1"/>
    <property type="match status" value="1"/>
</dbReference>
<evidence type="ECO:0000313" key="13">
    <source>
        <dbReference type="Proteomes" id="UP000054843"/>
    </source>
</evidence>
<keyword evidence="6" id="KW-0378">Hydrolase</keyword>
<dbReference type="GO" id="GO:0070006">
    <property type="term" value="F:metalloaminopeptidase activity"/>
    <property type="evidence" value="ECO:0007669"/>
    <property type="project" value="TreeGrafter"/>
</dbReference>
<evidence type="ECO:0000256" key="6">
    <source>
        <dbReference type="ARBA" id="ARBA00022801"/>
    </source>
</evidence>
<dbReference type="EMBL" id="JYDO01000154">
    <property type="protein sequence ID" value="KRZ68800.1"/>
    <property type="molecule type" value="Genomic_DNA"/>
</dbReference>
<dbReference type="PRINTS" id="PR00756">
    <property type="entry name" value="ALADIPTASE"/>
</dbReference>
<dbReference type="InterPro" id="IPR024571">
    <property type="entry name" value="ERAP1-like_C_dom"/>
</dbReference>
<dbReference type="Pfam" id="PF17900">
    <property type="entry name" value="Peptidase_M1_N"/>
    <property type="match status" value="1"/>
</dbReference>
<dbReference type="PANTHER" id="PTHR11533:SF174">
    <property type="entry name" value="PUROMYCIN-SENSITIVE AMINOPEPTIDASE-RELATED"/>
    <property type="match status" value="1"/>
</dbReference>
<dbReference type="Pfam" id="PF11838">
    <property type="entry name" value="ERAP1_C"/>
    <property type="match status" value="1"/>
</dbReference>
<evidence type="ECO:0000256" key="3">
    <source>
        <dbReference type="ARBA" id="ARBA00022438"/>
    </source>
</evidence>
<evidence type="ECO:0000256" key="2">
    <source>
        <dbReference type="ARBA" id="ARBA00010136"/>
    </source>
</evidence>
<feature type="domain" description="ERAP1-like C-terminal" evidence="10">
    <location>
        <begin position="562"/>
        <end position="813"/>
    </location>
</feature>
<evidence type="ECO:0000259" key="11">
    <source>
        <dbReference type="Pfam" id="PF17900"/>
    </source>
</evidence>
<keyword evidence="7" id="KW-0862">Zinc</keyword>
<dbReference type="GO" id="GO:0006508">
    <property type="term" value="P:proteolysis"/>
    <property type="evidence" value="ECO:0007669"/>
    <property type="project" value="UniProtKB-KW"/>
</dbReference>
<keyword evidence="5" id="KW-0479">Metal-binding</keyword>
<dbReference type="InterPro" id="IPR014782">
    <property type="entry name" value="Peptidase_M1_dom"/>
</dbReference>
<name>A0A0V1MBH3_9BILA</name>
<keyword evidence="3 12" id="KW-0031">Aminopeptidase</keyword>
<dbReference type="Gene3D" id="2.60.40.1730">
    <property type="entry name" value="tricorn interacting facor f3 domain"/>
    <property type="match status" value="1"/>
</dbReference>
<dbReference type="GO" id="GO:0005615">
    <property type="term" value="C:extracellular space"/>
    <property type="evidence" value="ECO:0007669"/>
    <property type="project" value="TreeGrafter"/>
</dbReference>
<evidence type="ECO:0000256" key="8">
    <source>
        <dbReference type="ARBA" id="ARBA00023049"/>
    </source>
</evidence>
<dbReference type="GO" id="GO:0008270">
    <property type="term" value="F:zinc ion binding"/>
    <property type="evidence" value="ECO:0007669"/>
    <property type="project" value="InterPro"/>
</dbReference>
<dbReference type="GO" id="GO:0016020">
    <property type="term" value="C:membrane"/>
    <property type="evidence" value="ECO:0007669"/>
    <property type="project" value="TreeGrafter"/>
</dbReference>
<dbReference type="PANTHER" id="PTHR11533">
    <property type="entry name" value="PROTEASE M1 ZINC METALLOPROTEASE"/>
    <property type="match status" value="1"/>
</dbReference>
<keyword evidence="8" id="KW-0482">Metalloprotease</keyword>
<protein>
    <submittedName>
        <fullName evidence="12">Puromycin-sensitive aminopeptidase</fullName>
    </submittedName>
</protein>
<dbReference type="InterPro" id="IPR050344">
    <property type="entry name" value="Peptidase_M1_aminopeptidases"/>
</dbReference>
<reference evidence="12 13" key="1">
    <citation type="submission" date="2015-01" db="EMBL/GenBank/DDBJ databases">
        <title>Evolution of Trichinella species and genotypes.</title>
        <authorList>
            <person name="Korhonen P.K."/>
            <person name="Edoardo P."/>
            <person name="Giuseppe L.R."/>
            <person name="Gasser R.B."/>
        </authorList>
    </citation>
    <scope>NUCLEOTIDE SEQUENCE [LARGE SCALE GENOMIC DNA]</scope>
    <source>
        <strain evidence="12">ISS1980</strain>
    </source>
</reference>
<evidence type="ECO:0000259" key="10">
    <source>
        <dbReference type="Pfam" id="PF11838"/>
    </source>
</evidence>
<evidence type="ECO:0000313" key="12">
    <source>
        <dbReference type="EMBL" id="KRZ68800.1"/>
    </source>
</evidence>
<feature type="domain" description="Aminopeptidase N-like N-terminal" evidence="11">
    <location>
        <begin position="55"/>
        <end position="231"/>
    </location>
</feature>
<evidence type="ECO:0000259" key="9">
    <source>
        <dbReference type="Pfam" id="PF01433"/>
    </source>
</evidence>
<dbReference type="Gene3D" id="1.25.50.20">
    <property type="match status" value="1"/>
</dbReference>
<dbReference type="InterPro" id="IPR027268">
    <property type="entry name" value="Peptidase_M4/M1_CTD_sf"/>
</dbReference>
<evidence type="ECO:0000256" key="4">
    <source>
        <dbReference type="ARBA" id="ARBA00022670"/>
    </source>
</evidence>
<accession>A0A0V1MBH3</accession>
<dbReference type="Gene3D" id="1.10.390.10">
    <property type="entry name" value="Neutral Protease Domain 2"/>
    <property type="match status" value="1"/>
</dbReference>
<dbReference type="GO" id="GO:0042277">
    <property type="term" value="F:peptide binding"/>
    <property type="evidence" value="ECO:0007669"/>
    <property type="project" value="TreeGrafter"/>
</dbReference>
<organism evidence="12 13">
    <name type="scientific">Trichinella papuae</name>
    <dbReference type="NCBI Taxonomy" id="268474"/>
    <lineage>
        <taxon>Eukaryota</taxon>
        <taxon>Metazoa</taxon>
        <taxon>Ecdysozoa</taxon>
        <taxon>Nematoda</taxon>
        <taxon>Enoplea</taxon>
        <taxon>Dorylaimia</taxon>
        <taxon>Trichinellida</taxon>
        <taxon>Trichinellidae</taxon>
        <taxon>Trichinella</taxon>
    </lineage>
</organism>
<proteinExistence type="inferred from homology"/>
<dbReference type="GO" id="GO:0005737">
    <property type="term" value="C:cytoplasm"/>
    <property type="evidence" value="ECO:0007669"/>
    <property type="project" value="TreeGrafter"/>
</dbReference>
<gene>
    <name evidence="12" type="primary">Npepps</name>
    <name evidence="12" type="ORF">T10_12767</name>
</gene>
<dbReference type="InterPro" id="IPR042097">
    <property type="entry name" value="Aminopeptidase_N-like_N_sf"/>
</dbReference>
<keyword evidence="4" id="KW-0645">Protease</keyword>
<dbReference type="Proteomes" id="UP000054843">
    <property type="component" value="Unassembled WGS sequence"/>
</dbReference>